<comment type="pathway">
    <text evidence="1 7">Cofactor biosynthesis; riboflavin biosynthesis; riboflavin from 2-hydroxy-3-oxobutyl phosphate and 5-amino-6-(D-ribitylamino)uracil: step 1/2.</text>
</comment>
<sequence length="192" mass="21512">MTEMRVSNEFDTLFPIDMDLSSLRIVVVESSENRLIVKSVRKDLEDKLAAYNNAQLNIDEIYVPSAWHIPYAVQEIFRQHAQRFDPFPVVIALACLIEESSTDFRSLCDNVSQGLMRVSLENKVPVVNGILMASTELQAERRCQGRANALTGNTETFGAELATEAICLSGMKRVIKNLDADEDIKTEDSDVL</sequence>
<evidence type="ECO:0000256" key="3">
    <source>
        <dbReference type="ARBA" id="ARBA00012664"/>
    </source>
</evidence>
<dbReference type="Pfam" id="PF00885">
    <property type="entry name" value="DMRL_synthase"/>
    <property type="match status" value="1"/>
</dbReference>
<keyword evidence="4 7" id="KW-0686">Riboflavin biosynthesis</keyword>
<dbReference type="Gene3D" id="3.40.50.960">
    <property type="entry name" value="Lumazine/riboflavin synthase"/>
    <property type="match status" value="1"/>
</dbReference>
<evidence type="ECO:0000256" key="2">
    <source>
        <dbReference type="ARBA" id="ARBA00007424"/>
    </source>
</evidence>
<keyword evidence="5 7" id="KW-0808">Transferase</keyword>
<dbReference type="GO" id="GO:0005758">
    <property type="term" value="C:mitochondrial intermembrane space"/>
    <property type="evidence" value="ECO:0007669"/>
    <property type="project" value="TreeGrafter"/>
</dbReference>
<name>A0A7J6PFZ1_PEROL</name>
<dbReference type="UniPathway" id="UPA00275">
    <property type="reaction ID" value="UER00404"/>
</dbReference>
<comment type="catalytic activity">
    <reaction evidence="6 7">
        <text>(2S)-2-hydroxy-3-oxobutyl phosphate + 5-amino-6-(D-ribitylamino)uracil = 6,7-dimethyl-8-(1-D-ribityl)lumazine + phosphate + 2 H2O + H(+)</text>
        <dbReference type="Rhea" id="RHEA:26152"/>
        <dbReference type="ChEBI" id="CHEBI:15377"/>
        <dbReference type="ChEBI" id="CHEBI:15378"/>
        <dbReference type="ChEBI" id="CHEBI:15934"/>
        <dbReference type="ChEBI" id="CHEBI:43474"/>
        <dbReference type="ChEBI" id="CHEBI:58201"/>
        <dbReference type="ChEBI" id="CHEBI:58830"/>
        <dbReference type="EC" id="2.5.1.78"/>
    </reaction>
</comment>
<dbReference type="InterPro" id="IPR036467">
    <property type="entry name" value="LS/RS_sf"/>
</dbReference>
<dbReference type="OrthoDB" id="1736483at2759"/>
<dbReference type="SUPFAM" id="SSF52121">
    <property type="entry name" value="Lumazine synthase"/>
    <property type="match status" value="1"/>
</dbReference>
<evidence type="ECO:0000256" key="1">
    <source>
        <dbReference type="ARBA" id="ARBA00004917"/>
    </source>
</evidence>
<evidence type="ECO:0000256" key="5">
    <source>
        <dbReference type="ARBA" id="ARBA00022679"/>
    </source>
</evidence>
<evidence type="ECO:0000256" key="7">
    <source>
        <dbReference type="RuleBase" id="RU003795"/>
    </source>
</evidence>
<dbReference type="GO" id="GO:0009349">
    <property type="term" value="C:riboflavin synthase complex"/>
    <property type="evidence" value="ECO:0007669"/>
    <property type="project" value="UniProtKB-UniRule"/>
</dbReference>
<evidence type="ECO:0000256" key="6">
    <source>
        <dbReference type="ARBA" id="ARBA00048785"/>
    </source>
</evidence>
<dbReference type="AlphaFoldDB" id="A0A7J6PFZ1"/>
<evidence type="ECO:0000313" key="9">
    <source>
        <dbReference type="Proteomes" id="UP000541610"/>
    </source>
</evidence>
<reference evidence="8 9" key="1">
    <citation type="submission" date="2020-04" db="EMBL/GenBank/DDBJ databases">
        <title>Perkinsus olseni comparative genomics.</title>
        <authorList>
            <person name="Bogema D.R."/>
        </authorList>
    </citation>
    <scope>NUCLEOTIDE SEQUENCE [LARGE SCALE GENOMIC DNA]</scope>
    <source>
        <strain evidence="8">00978-12</strain>
    </source>
</reference>
<evidence type="ECO:0000256" key="4">
    <source>
        <dbReference type="ARBA" id="ARBA00022619"/>
    </source>
</evidence>
<comment type="similarity">
    <text evidence="2 7">Belongs to the DMRL synthase family.</text>
</comment>
<dbReference type="EC" id="2.5.1.78" evidence="3 7"/>
<dbReference type="GO" id="GO:0000906">
    <property type="term" value="F:6,7-dimethyl-8-ribityllumazine synthase activity"/>
    <property type="evidence" value="ECO:0007669"/>
    <property type="project" value="UniProtKB-EC"/>
</dbReference>
<dbReference type="Proteomes" id="UP000541610">
    <property type="component" value="Unassembled WGS sequence"/>
</dbReference>
<comment type="function">
    <text evidence="7">Catalyzes the formation of 6,7-dimethyl-8-ribityllumazine by condensation of 5-amino-6-(D-ribitylamino)uracil with 3,4-dihydroxy-2-butanone 4-phosphate. This is the penultimate step in the biosynthesis of riboflavin.</text>
</comment>
<accession>A0A7J6PFZ1</accession>
<gene>
    <name evidence="8" type="ORF">FOZ60_005862</name>
</gene>
<organism evidence="8 9">
    <name type="scientific">Perkinsus olseni</name>
    <name type="common">Perkinsus atlanticus</name>
    <dbReference type="NCBI Taxonomy" id="32597"/>
    <lineage>
        <taxon>Eukaryota</taxon>
        <taxon>Sar</taxon>
        <taxon>Alveolata</taxon>
        <taxon>Perkinsozoa</taxon>
        <taxon>Perkinsea</taxon>
        <taxon>Perkinsida</taxon>
        <taxon>Perkinsidae</taxon>
        <taxon>Perkinsus</taxon>
    </lineage>
</organism>
<evidence type="ECO:0000313" key="8">
    <source>
        <dbReference type="EMBL" id="KAF4695124.1"/>
    </source>
</evidence>
<proteinExistence type="inferred from homology"/>
<dbReference type="PANTHER" id="PTHR21058:SF0">
    <property type="entry name" value="6,7-DIMETHYL-8-RIBITYLLUMAZINE SYNTHASE"/>
    <property type="match status" value="1"/>
</dbReference>
<dbReference type="GO" id="GO:0009231">
    <property type="term" value="P:riboflavin biosynthetic process"/>
    <property type="evidence" value="ECO:0007669"/>
    <property type="project" value="UniProtKB-UniPathway"/>
</dbReference>
<comment type="caution">
    <text evidence="8">The sequence shown here is derived from an EMBL/GenBank/DDBJ whole genome shotgun (WGS) entry which is preliminary data.</text>
</comment>
<protein>
    <recommendedName>
        <fullName evidence="3 7">6,7-dimethyl-8-ribityllumazine synthase</fullName>
        <shortName evidence="7">DMRL synthase</shortName>
        <ecNumber evidence="3 7">2.5.1.78</ecNumber>
    </recommendedName>
</protein>
<dbReference type="EMBL" id="JABANP010000024">
    <property type="protein sequence ID" value="KAF4695124.1"/>
    <property type="molecule type" value="Genomic_DNA"/>
</dbReference>
<dbReference type="InterPro" id="IPR002180">
    <property type="entry name" value="LS/RS"/>
</dbReference>
<dbReference type="PANTHER" id="PTHR21058">
    <property type="entry name" value="6,7-DIMETHYL-8-RIBITYLLUMAZINE SYNTHASE DMRL SYNTHASE LUMAZINE SYNTHASE"/>
    <property type="match status" value="1"/>
</dbReference>
<dbReference type="InterPro" id="IPR034964">
    <property type="entry name" value="LS"/>
</dbReference>